<dbReference type="CDD" id="cd00130">
    <property type="entry name" value="PAS"/>
    <property type="match status" value="1"/>
</dbReference>
<dbReference type="InterPro" id="IPR035965">
    <property type="entry name" value="PAS-like_dom_sf"/>
</dbReference>
<name>A0ABP7L6C9_9ACTN</name>
<dbReference type="SMART" id="SM00065">
    <property type="entry name" value="GAF"/>
    <property type="match status" value="1"/>
</dbReference>
<feature type="region of interest" description="Disordered" evidence="2">
    <location>
        <begin position="1"/>
        <end position="22"/>
    </location>
</feature>
<dbReference type="InterPro" id="IPR013656">
    <property type="entry name" value="PAS_4"/>
</dbReference>
<dbReference type="InterPro" id="IPR000014">
    <property type="entry name" value="PAS"/>
</dbReference>
<dbReference type="InterPro" id="IPR001932">
    <property type="entry name" value="PPM-type_phosphatase-like_dom"/>
</dbReference>
<sequence>MGAPGGPADESAARPGPTAGASADRALTDVFEDGRMDAVLADVMRDTGASIGLLYLLVPQERSLRLALISGVSPEIAAPWVRVPADAPVPVADAVRDRRFVWLGSRQEIAHRYPRLGIVLPYEFMLAAAPVTDGDTGPVHGGIVLLWPVWHPPRLDDRERAMLDDCCRRAARLLVPVAGQPPPSVPAEPRAVHAARPSETDPALGAAAVEFAERLPEGCCALDLDGRVTFLNSAGARLVDAGAAFLLGRRLWEVLLWLDDPAFEDCYREAVITRRPTSVTVVRRPSTRLRFDLHPDPTGVSVQITEVAGPPPAGPYATTAAATAPGADAPGAAAASVTAAAAAAVVGAAGATGDRARAVPEPVAEPVGAGAVYRLMHLAASLAEAAGVREVVELVADQIVPAFGPRGLVMMSADQGRLRIVGHRGYRQDFVERFDNTPLTADVADAQVLATGVPLFFTDVDDLLRAHPHAPRYEGRNAWAFLPLIASGRPVGSLILSYEQPRPFPPAERALLTSLAGLIAQAVARARLYDAKQSLAHSLQTGLLPHSLNPPPGVNVAARYLPAGHGMDVGGDFYDLVRATPTTAIAVIGDVQGHNTAAAALMGQVRTAVHAHATAGASPGDILARTNRLLTDLDPDRFTSCLIAELDLAQGRLRLATAGHPPPLLRGPGGGARVLDVEPGLVLGIAPDVTYRTTEMPWEPGSVLALYTDGLVEAPGTDLGTAMTDLAGRLARSRFGDDPDRLADELIRHVEDATHRTDDVALLLVHRAS</sequence>
<dbReference type="PANTHER" id="PTHR43156">
    <property type="entry name" value="STAGE II SPORULATION PROTEIN E-RELATED"/>
    <property type="match status" value="1"/>
</dbReference>
<dbReference type="PANTHER" id="PTHR43156:SF2">
    <property type="entry name" value="STAGE II SPORULATION PROTEIN E"/>
    <property type="match status" value="1"/>
</dbReference>
<dbReference type="SUPFAM" id="SSF55781">
    <property type="entry name" value="GAF domain-like"/>
    <property type="match status" value="1"/>
</dbReference>
<dbReference type="InterPro" id="IPR036457">
    <property type="entry name" value="PPM-type-like_dom_sf"/>
</dbReference>
<evidence type="ECO:0000259" key="3">
    <source>
        <dbReference type="SMART" id="SM00065"/>
    </source>
</evidence>
<dbReference type="SUPFAM" id="SSF55785">
    <property type="entry name" value="PYP-like sensor domain (PAS domain)"/>
    <property type="match status" value="1"/>
</dbReference>
<organism evidence="6 7">
    <name type="scientific">Streptomyces gulbargensis</name>
    <dbReference type="NCBI Taxonomy" id="364901"/>
    <lineage>
        <taxon>Bacteria</taxon>
        <taxon>Bacillati</taxon>
        <taxon>Actinomycetota</taxon>
        <taxon>Actinomycetes</taxon>
        <taxon>Kitasatosporales</taxon>
        <taxon>Streptomycetaceae</taxon>
        <taxon>Streptomyces</taxon>
    </lineage>
</organism>
<dbReference type="Pfam" id="PF08448">
    <property type="entry name" value="PAS_4"/>
    <property type="match status" value="1"/>
</dbReference>
<dbReference type="Gene3D" id="3.60.40.10">
    <property type="entry name" value="PPM-type phosphatase domain"/>
    <property type="match status" value="1"/>
</dbReference>
<feature type="domain" description="PAS" evidence="4">
    <location>
        <begin position="206"/>
        <end position="272"/>
    </location>
</feature>
<protein>
    <submittedName>
        <fullName evidence="6">SpoIIE family protein phosphatase</fullName>
    </submittedName>
</protein>
<feature type="domain" description="PPM-type phosphatase" evidence="5">
    <location>
        <begin position="554"/>
        <end position="767"/>
    </location>
</feature>
<dbReference type="Proteomes" id="UP001501000">
    <property type="component" value="Unassembled WGS sequence"/>
</dbReference>
<accession>A0ABP7L6C9</accession>
<evidence type="ECO:0000256" key="2">
    <source>
        <dbReference type="SAM" id="MobiDB-lite"/>
    </source>
</evidence>
<dbReference type="InterPro" id="IPR052016">
    <property type="entry name" value="Bact_Sigma-Reg"/>
</dbReference>
<evidence type="ECO:0000256" key="1">
    <source>
        <dbReference type="ARBA" id="ARBA00022801"/>
    </source>
</evidence>
<feature type="domain" description="GAF" evidence="3">
    <location>
        <begin position="387"/>
        <end position="533"/>
    </location>
</feature>
<dbReference type="InterPro" id="IPR029016">
    <property type="entry name" value="GAF-like_dom_sf"/>
</dbReference>
<dbReference type="Pfam" id="PF13185">
    <property type="entry name" value="GAF_2"/>
    <property type="match status" value="1"/>
</dbReference>
<dbReference type="Pfam" id="PF07228">
    <property type="entry name" value="SpoIIE"/>
    <property type="match status" value="1"/>
</dbReference>
<dbReference type="EMBL" id="BAABAJ010000001">
    <property type="protein sequence ID" value="GAA3895826.1"/>
    <property type="molecule type" value="Genomic_DNA"/>
</dbReference>
<keyword evidence="1" id="KW-0378">Hydrolase</keyword>
<evidence type="ECO:0000259" key="4">
    <source>
        <dbReference type="SMART" id="SM00091"/>
    </source>
</evidence>
<proteinExistence type="predicted"/>
<dbReference type="Gene3D" id="3.30.450.40">
    <property type="match status" value="1"/>
</dbReference>
<dbReference type="Gene3D" id="3.30.450.20">
    <property type="entry name" value="PAS domain"/>
    <property type="match status" value="1"/>
</dbReference>
<comment type="caution">
    <text evidence="6">The sequence shown here is derived from an EMBL/GenBank/DDBJ whole genome shotgun (WGS) entry which is preliminary data.</text>
</comment>
<evidence type="ECO:0000259" key="5">
    <source>
        <dbReference type="SMART" id="SM00331"/>
    </source>
</evidence>
<evidence type="ECO:0000313" key="6">
    <source>
        <dbReference type="EMBL" id="GAA3895826.1"/>
    </source>
</evidence>
<keyword evidence="7" id="KW-1185">Reference proteome</keyword>
<dbReference type="SMART" id="SM00091">
    <property type="entry name" value="PAS"/>
    <property type="match status" value="1"/>
</dbReference>
<dbReference type="SMART" id="SM00331">
    <property type="entry name" value="PP2C_SIG"/>
    <property type="match status" value="1"/>
</dbReference>
<dbReference type="InterPro" id="IPR003018">
    <property type="entry name" value="GAF"/>
</dbReference>
<reference evidence="7" key="1">
    <citation type="journal article" date="2019" name="Int. J. Syst. Evol. Microbiol.">
        <title>The Global Catalogue of Microorganisms (GCM) 10K type strain sequencing project: providing services to taxonomists for standard genome sequencing and annotation.</title>
        <authorList>
            <consortium name="The Broad Institute Genomics Platform"/>
            <consortium name="The Broad Institute Genome Sequencing Center for Infectious Disease"/>
            <person name="Wu L."/>
            <person name="Ma J."/>
        </authorList>
    </citation>
    <scope>NUCLEOTIDE SEQUENCE [LARGE SCALE GENOMIC DNA]</scope>
    <source>
        <strain evidence="7">JCM 16956</strain>
    </source>
</reference>
<dbReference type="SUPFAM" id="SSF81606">
    <property type="entry name" value="PP2C-like"/>
    <property type="match status" value="1"/>
</dbReference>
<gene>
    <name evidence="6" type="ORF">GCM10022244_02230</name>
</gene>
<evidence type="ECO:0000313" key="7">
    <source>
        <dbReference type="Proteomes" id="UP001501000"/>
    </source>
</evidence>